<name>A0AAU8S2M2_PSEPU</name>
<evidence type="ECO:0000313" key="2">
    <source>
        <dbReference type="Proteomes" id="UP000033260"/>
    </source>
</evidence>
<dbReference type="RefSeq" id="WP_028614091.1">
    <property type="nucleotide sequence ID" value="NZ_CP010979.1"/>
</dbReference>
<organism evidence="1 2">
    <name type="scientific">Pseudomonas putida S13.1.2</name>
    <dbReference type="NCBI Taxonomy" id="1384061"/>
    <lineage>
        <taxon>Bacteria</taxon>
        <taxon>Pseudomonadati</taxon>
        <taxon>Pseudomonadota</taxon>
        <taxon>Gammaproteobacteria</taxon>
        <taxon>Pseudomonadales</taxon>
        <taxon>Pseudomonadaceae</taxon>
        <taxon>Pseudomonas</taxon>
    </lineage>
</organism>
<protein>
    <recommendedName>
        <fullName evidence="3">Transposase</fullName>
    </recommendedName>
</protein>
<dbReference type="InterPro" id="IPR011335">
    <property type="entry name" value="Restrct_endonuc-II-like"/>
</dbReference>
<evidence type="ECO:0008006" key="3">
    <source>
        <dbReference type="Google" id="ProtNLM"/>
    </source>
</evidence>
<accession>A0AAU8S2M2</accession>
<dbReference type="Gene3D" id="3.40.1350.10">
    <property type="match status" value="1"/>
</dbReference>
<evidence type="ECO:0000313" key="1">
    <source>
        <dbReference type="EMBL" id="AJQ49806.1"/>
    </source>
</evidence>
<dbReference type="EMBL" id="CP010979">
    <property type="protein sequence ID" value="AJQ49806.1"/>
    <property type="molecule type" value="Genomic_DNA"/>
</dbReference>
<proteinExistence type="predicted"/>
<dbReference type="GO" id="GO:0003676">
    <property type="term" value="F:nucleic acid binding"/>
    <property type="evidence" value="ECO:0007669"/>
    <property type="project" value="InterPro"/>
</dbReference>
<dbReference type="Proteomes" id="UP000033260">
    <property type="component" value="Chromosome"/>
</dbReference>
<dbReference type="SUPFAM" id="SSF52980">
    <property type="entry name" value="Restriction endonuclease-like"/>
    <property type="match status" value="1"/>
</dbReference>
<dbReference type="InterPro" id="IPR011856">
    <property type="entry name" value="tRNA_endonuc-like_dom_sf"/>
</dbReference>
<dbReference type="AlphaFoldDB" id="A0AAU8S2M2"/>
<sequence>MNRQQQFDLIMSRQRDFQWGDSYVPSTLAVPREAPKRSRISRLNSRKLNRAIHAMSNPERVFIQLALHSPCLLDMHEQRMLSPYEARHPLSGHPLMKGRFPPPVRGTLEIAKEIGFKHFEVTVRVGGVWRRMPFPYQGDLLLYLLGANGVPYAVNWTIKDQGAAFGERRLSSLKTPAQQRKDRDYAEGRAELEAAYYASAGIRTVKASLDSIAPTVQANLGLIFPMHGLSLSHPIELLSDFSAEVKEFIAKGEPAFLVISKFSKRWGAPSQFTARFYQDIWEGRLKVNFFQPILIDHPLETEGGDLLQVYDSLFTEQVS</sequence>
<gene>
    <name evidence="1" type="ORF">N805_22420</name>
</gene>
<reference evidence="1 2" key="1">
    <citation type="submission" date="2015-02" db="EMBL/GenBank/DDBJ databases">
        <title>Complete Genome Sequencing of Pseudomonas putida S13.1.2.</title>
        <authorList>
            <person name="Chong T.M."/>
            <person name="Chan K.G."/>
            <person name="Dessaux Y."/>
        </authorList>
    </citation>
    <scope>NUCLEOTIDE SEQUENCE [LARGE SCALE GENOMIC DNA]</scope>
    <source>
        <strain evidence="1 2">S13.1.2</strain>
    </source>
</reference>